<protein>
    <submittedName>
        <fullName evidence="2">Putative phage membrane protein</fullName>
    </submittedName>
</protein>
<dbReference type="PATRIC" id="fig|80852.17.peg.3221"/>
<reference evidence="3" key="1">
    <citation type="submission" date="2014-09" db="EMBL/GenBank/DDBJ databases">
        <authorList>
            <person name="Hjerde E."/>
        </authorList>
    </citation>
    <scope>NUCLEOTIDE SEQUENCE [LARGE SCALE GENOMIC DNA]</scope>
    <source>
        <strain evidence="3">06/09/139</strain>
    </source>
</reference>
<feature type="transmembrane region" description="Helical" evidence="1">
    <location>
        <begin position="278"/>
        <end position="302"/>
    </location>
</feature>
<keyword evidence="1" id="KW-0812">Transmembrane</keyword>
<evidence type="ECO:0000256" key="1">
    <source>
        <dbReference type="SAM" id="Phobius"/>
    </source>
</evidence>
<accession>A0A090I9R5</accession>
<proteinExistence type="predicted"/>
<organism evidence="2 3">
    <name type="scientific">Aliivibrio wodanis</name>
    <dbReference type="NCBI Taxonomy" id="80852"/>
    <lineage>
        <taxon>Bacteria</taxon>
        <taxon>Pseudomonadati</taxon>
        <taxon>Pseudomonadota</taxon>
        <taxon>Gammaproteobacteria</taxon>
        <taxon>Vibrionales</taxon>
        <taxon>Vibrionaceae</taxon>
        <taxon>Aliivibrio</taxon>
    </lineage>
</organism>
<keyword evidence="1" id="KW-1133">Transmembrane helix</keyword>
<dbReference type="STRING" id="80852.AWOD_II_0457"/>
<name>A0A090I9R5_9GAMM</name>
<dbReference type="GeneID" id="28542707"/>
<evidence type="ECO:0000313" key="3">
    <source>
        <dbReference type="Proteomes" id="UP000032427"/>
    </source>
</evidence>
<keyword evidence="3" id="KW-1185">Reference proteome</keyword>
<keyword evidence="1" id="KW-0472">Membrane</keyword>
<dbReference type="HOGENOM" id="CLU_697634_0_0_6"/>
<dbReference type="EMBL" id="LN554847">
    <property type="protein sequence ID" value="CED57102.1"/>
    <property type="molecule type" value="Genomic_DNA"/>
</dbReference>
<dbReference type="KEGG" id="awd:AWOD_II_0457"/>
<dbReference type="AlphaFoldDB" id="A0A090I9R5"/>
<gene>
    <name evidence="2" type="ORF">AWOD_II_0457</name>
</gene>
<sequence>MVTSVQSKNNNAPENNIDIQLNLDLINIDELLHSIDELLHSIETLDNHMLKNKGLIRNDITSILTYNLDNMKKTIIKGKRHISIQVIKNIFTQLGTLEDYIARNYPNSTIIEPLLNISKILDPFYEYCMDNDTLVFNDEKIKQAKLIKQASDEAIYNLNQEYSKRINTFRKHRQDSISEFKIATEEEVSAIQQRIDLEVNKFSSKQTTIDSYFEKLGIVKEGEAYLTQATKEEQSANQLRFYGMIFLFAAIGLLGFLFKDYLGLGEDLTPEYVTQLKALGTEIFALRFLSVILLTTPAIYLLKESASHRTKENLYRQRGTQIISMPSYMEGLSDEDKTKLKLELASSFFSFHDGKADTQNVPDFIRDMKEAVSIAKSINSPSPRKKSTILGKGTK</sequence>
<dbReference type="Proteomes" id="UP000032427">
    <property type="component" value="Chromosome 2"/>
</dbReference>
<dbReference type="OrthoDB" id="6692270at2"/>
<evidence type="ECO:0000313" key="2">
    <source>
        <dbReference type="EMBL" id="CED57102.1"/>
    </source>
</evidence>
<feature type="transmembrane region" description="Helical" evidence="1">
    <location>
        <begin position="241"/>
        <end position="258"/>
    </location>
</feature>